<dbReference type="EMBL" id="LNYG01000013">
    <property type="protein sequence ID" value="KTD07016.1"/>
    <property type="molecule type" value="Genomic_DNA"/>
</dbReference>
<protein>
    <submittedName>
        <fullName evidence="2">Glutamine amidotransferase, class I</fullName>
    </submittedName>
</protein>
<evidence type="ECO:0000259" key="1">
    <source>
        <dbReference type="Pfam" id="PF00117"/>
    </source>
</evidence>
<name>A0A0W0UGN8_9GAMM</name>
<gene>
    <name evidence="2" type="ORF">Ljam_1211</name>
</gene>
<dbReference type="PATRIC" id="fig|455.5.peg.1279"/>
<keyword evidence="2" id="KW-0808">Transferase</keyword>
<dbReference type="CDD" id="cd01741">
    <property type="entry name" value="GATase1_1"/>
    <property type="match status" value="1"/>
</dbReference>
<dbReference type="RefSeq" id="WP_058449235.1">
    <property type="nucleotide sequence ID" value="NZ_CAAAJF010000010.1"/>
</dbReference>
<dbReference type="GO" id="GO:0005829">
    <property type="term" value="C:cytosol"/>
    <property type="evidence" value="ECO:0007669"/>
    <property type="project" value="TreeGrafter"/>
</dbReference>
<dbReference type="InterPro" id="IPR017926">
    <property type="entry name" value="GATASE"/>
</dbReference>
<comment type="caution">
    <text evidence="2">The sequence shown here is derived from an EMBL/GenBank/DDBJ whole genome shotgun (WGS) entry which is preliminary data.</text>
</comment>
<dbReference type="STRING" id="455.Ljam_1211"/>
<sequence length="232" mass="25954">MNIGILLCDLVREPLHLEHGQYPDMVANLLHQVDSTLEFSIFDARQGQLPDNVHAADAYLISGSRHGVNDNFAWIRKLEEFVLCLHQARKKIIGICFGHQLIAKVLGGKVVAANGWGIGISSNKITQRKSWMLPAQNNLNLIVSHQDQVVELPSEAEILASSDFCPVYMMQINNHLLTVQGHPEFTKAYSQALIEQRKTLFGEELANQGLISLQLPVDDSVFAQWMVNFLNS</sequence>
<evidence type="ECO:0000313" key="3">
    <source>
        <dbReference type="Proteomes" id="UP000054715"/>
    </source>
</evidence>
<keyword evidence="2" id="KW-0315">Glutamine amidotransferase</keyword>
<accession>A0A0W0UGN8</accession>
<organism evidence="2 3">
    <name type="scientific">Legionella jamestowniensis</name>
    <dbReference type="NCBI Taxonomy" id="455"/>
    <lineage>
        <taxon>Bacteria</taxon>
        <taxon>Pseudomonadati</taxon>
        <taxon>Pseudomonadota</taxon>
        <taxon>Gammaproteobacteria</taxon>
        <taxon>Legionellales</taxon>
        <taxon>Legionellaceae</taxon>
        <taxon>Legionella</taxon>
    </lineage>
</organism>
<dbReference type="InterPro" id="IPR044992">
    <property type="entry name" value="ChyE-like"/>
</dbReference>
<dbReference type="Proteomes" id="UP000054715">
    <property type="component" value="Unassembled WGS sequence"/>
</dbReference>
<dbReference type="GO" id="GO:0016740">
    <property type="term" value="F:transferase activity"/>
    <property type="evidence" value="ECO:0007669"/>
    <property type="project" value="UniProtKB-KW"/>
</dbReference>
<dbReference type="SUPFAM" id="SSF52317">
    <property type="entry name" value="Class I glutamine amidotransferase-like"/>
    <property type="match status" value="1"/>
</dbReference>
<dbReference type="AlphaFoldDB" id="A0A0W0UGN8"/>
<dbReference type="PROSITE" id="PS51273">
    <property type="entry name" value="GATASE_TYPE_1"/>
    <property type="match status" value="1"/>
</dbReference>
<dbReference type="Gene3D" id="3.40.50.880">
    <property type="match status" value="1"/>
</dbReference>
<proteinExistence type="predicted"/>
<dbReference type="InterPro" id="IPR029062">
    <property type="entry name" value="Class_I_gatase-like"/>
</dbReference>
<dbReference type="PANTHER" id="PTHR42695">
    <property type="entry name" value="GLUTAMINE AMIDOTRANSFERASE YLR126C-RELATED"/>
    <property type="match status" value="1"/>
</dbReference>
<dbReference type="OrthoDB" id="9813383at2"/>
<dbReference type="PANTHER" id="PTHR42695:SF5">
    <property type="entry name" value="GLUTAMINE AMIDOTRANSFERASE YLR126C-RELATED"/>
    <property type="match status" value="1"/>
</dbReference>
<reference evidence="2 3" key="1">
    <citation type="submission" date="2015-11" db="EMBL/GenBank/DDBJ databases">
        <title>Genomic analysis of 38 Legionella species identifies large and diverse effector repertoires.</title>
        <authorList>
            <person name="Burstein D."/>
            <person name="Amaro F."/>
            <person name="Zusman T."/>
            <person name="Lifshitz Z."/>
            <person name="Cohen O."/>
            <person name="Gilbert J.A."/>
            <person name="Pupko T."/>
            <person name="Shuman H.A."/>
            <person name="Segal G."/>
        </authorList>
    </citation>
    <scope>NUCLEOTIDE SEQUENCE [LARGE SCALE GENOMIC DNA]</scope>
    <source>
        <strain evidence="2 3">JA-26-G1-E2</strain>
    </source>
</reference>
<feature type="domain" description="Glutamine amidotransferase" evidence="1">
    <location>
        <begin position="53"/>
        <end position="188"/>
    </location>
</feature>
<evidence type="ECO:0000313" key="2">
    <source>
        <dbReference type="EMBL" id="KTD07016.1"/>
    </source>
</evidence>
<dbReference type="Pfam" id="PF00117">
    <property type="entry name" value="GATase"/>
    <property type="match status" value="1"/>
</dbReference>